<dbReference type="eggNOG" id="ENOG5030CEV">
    <property type="taxonomic scope" value="Bacteria"/>
</dbReference>
<evidence type="ECO:0000313" key="2">
    <source>
        <dbReference type="Proteomes" id="UP000008701"/>
    </source>
</evidence>
<dbReference type="KEGG" id="cph:Cpha266_2179"/>
<reference evidence="1 2" key="1">
    <citation type="submission" date="2006-12" db="EMBL/GenBank/DDBJ databases">
        <title>Complete sequence of Chlorobium phaeobacteroides DSM 266.</title>
        <authorList>
            <consortium name="US DOE Joint Genome Institute"/>
            <person name="Copeland A."/>
            <person name="Lucas S."/>
            <person name="Lapidus A."/>
            <person name="Barry K."/>
            <person name="Detter J.C."/>
            <person name="Glavina del Rio T."/>
            <person name="Hammon N."/>
            <person name="Israni S."/>
            <person name="Pitluck S."/>
            <person name="Goltsman E."/>
            <person name="Schmutz J."/>
            <person name="Larimer F."/>
            <person name="Land M."/>
            <person name="Hauser L."/>
            <person name="Mikhailova N."/>
            <person name="Li T."/>
            <person name="Overmann J."/>
            <person name="Bryant D.A."/>
            <person name="Richardson P."/>
        </authorList>
    </citation>
    <scope>NUCLEOTIDE SEQUENCE [LARGE SCALE GENOMIC DNA]</scope>
    <source>
        <strain evidence="1 2">DSM 266</strain>
    </source>
</reference>
<dbReference type="InterPro" id="IPR025455">
    <property type="entry name" value="DUF4276"/>
</dbReference>
<accession>A1BIF6</accession>
<keyword evidence="2" id="KW-1185">Reference proteome</keyword>
<protein>
    <recommendedName>
        <fullName evidence="3">DUF4276 family protein</fullName>
    </recommendedName>
</protein>
<gene>
    <name evidence="1" type="ordered locus">Cpha266_2179</name>
</gene>
<proteinExistence type="predicted"/>
<evidence type="ECO:0000313" key="1">
    <source>
        <dbReference type="EMBL" id="ABL66183.1"/>
    </source>
</evidence>
<dbReference type="Pfam" id="PF14103">
    <property type="entry name" value="DUF4276"/>
    <property type="match status" value="1"/>
</dbReference>
<name>A1BIF6_CHLPD</name>
<dbReference type="Proteomes" id="UP000008701">
    <property type="component" value="Chromosome"/>
</dbReference>
<dbReference type="RefSeq" id="WP_011745981.1">
    <property type="nucleotide sequence ID" value="NC_008639.1"/>
</dbReference>
<dbReference type="OrthoDB" id="459394at2"/>
<evidence type="ECO:0008006" key="3">
    <source>
        <dbReference type="Google" id="ProtNLM"/>
    </source>
</evidence>
<dbReference type="EMBL" id="CP000492">
    <property type="protein sequence ID" value="ABL66183.1"/>
    <property type="molecule type" value="Genomic_DNA"/>
</dbReference>
<organism evidence="1 2">
    <name type="scientific">Chlorobium phaeobacteroides (strain DSM 266 / SMG 266 / 2430)</name>
    <dbReference type="NCBI Taxonomy" id="290317"/>
    <lineage>
        <taxon>Bacteria</taxon>
        <taxon>Pseudomonadati</taxon>
        <taxon>Chlorobiota</taxon>
        <taxon>Chlorobiia</taxon>
        <taxon>Chlorobiales</taxon>
        <taxon>Chlorobiaceae</taxon>
        <taxon>Chlorobium/Pelodictyon group</taxon>
        <taxon>Chlorobium</taxon>
    </lineage>
</organism>
<sequence>MVKAIIYLEGGGESKELHTRCREGFHKLLEKNGFKGKMPRLVASGSRFSAFSDFKAAHQSKMHTFVALWIDSEDPVADIEKTWAHLEKRDGWEQPDNSCNEQVLLMTTCMETLIATDREALKTCCSCKDKLHESALPPLHNMESRSRKEIFDTLKRATRDCQALYEKGEKSFELLGMLNTEILRQHLPSVARSWRILDKKL</sequence>
<dbReference type="HOGENOM" id="CLU_1359711_0_0_10"/>
<dbReference type="AlphaFoldDB" id="A1BIF6"/>